<dbReference type="Gene3D" id="1.20.58.1100">
    <property type="match status" value="1"/>
</dbReference>
<dbReference type="InterPro" id="IPR052811">
    <property type="entry name" value="Glucose_resp_signaling"/>
</dbReference>
<dbReference type="PANTHER" id="PTHR47263">
    <property type="entry name" value="ADENYLATE CYCLASE ACTIVATION PROTEIN GIT1"/>
    <property type="match status" value="1"/>
</dbReference>
<name>A0A9W8LRU0_9FUNG</name>
<dbReference type="PANTHER" id="PTHR47263:SF1">
    <property type="entry name" value="C2 DOMAIN PROTEIN (AFU_ORTHOLOGUE AFUA_7G02350)"/>
    <property type="match status" value="1"/>
</dbReference>
<feature type="compositionally biased region" description="Polar residues" evidence="1">
    <location>
        <begin position="381"/>
        <end position="392"/>
    </location>
</feature>
<dbReference type="InterPro" id="IPR014772">
    <property type="entry name" value="Munc13_dom-2"/>
</dbReference>
<proteinExistence type="predicted"/>
<accession>A0A9W8LRU0</accession>
<dbReference type="Proteomes" id="UP001140094">
    <property type="component" value="Unassembled WGS sequence"/>
</dbReference>
<feature type="domain" description="MHD2" evidence="2">
    <location>
        <begin position="183"/>
        <end position="302"/>
    </location>
</feature>
<dbReference type="EMBL" id="JANBUO010002079">
    <property type="protein sequence ID" value="KAJ2795807.1"/>
    <property type="molecule type" value="Genomic_DNA"/>
</dbReference>
<keyword evidence="4" id="KW-1185">Reference proteome</keyword>
<evidence type="ECO:0000256" key="1">
    <source>
        <dbReference type="SAM" id="MobiDB-lite"/>
    </source>
</evidence>
<organism evidence="3 4">
    <name type="scientific">Coemansia guatemalensis</name>
    <dbReference type="NCBI Taxonomy" id="2761395"/>
    <lineage>
        <taxon>Eukaryota</taxon>
        <taxon>Fungi</taxon>
        <taxon>Fungi incertae sedis</taxon>
        <taxon>Zoopagomycota</taxon>
        <taxon>Kickxellomycotina</taxon>
        <taxon>Kickxellomycetes</taxon>
        <taxon>Kickxellales</taxon>
        <taxon>Kickxellaceae</taxon>
        <taxon>Coemansia</taxon>
    </lineage>
</organism>
<comment type="caution">
    <text evidence="3">The sequence shown here is derived from an EMBL/GenBank/DDBJ whole genome shotgun (WGS) entry which is preliminary data.</text>
</comment>
<protein>
    <recommendedName>
        <fullName evidence="2">MHD2 domain-containing protein</fullName>
    </recommendedName>
</protein>
<evidence type="ECO:0000259" key="2">
    <source>
        <dbReference type="PROSITE" id="PS51259"/>
    </source>
</evidence>
<reference evidence="3" key="1">
    <citation type="submission" date="2022-07" db="EMBL/GenBank/DDBJ databases">
        <title>Phylogenomic reconstructions and comparative analyses of Kickxellomycotina fungi.</title>
        <authorList>
            <person name="Reynolds N.K."/>
            <person name="Stajich J.E."/>
            <person name="Barry K."/>
            <person name="Grigoriev I.V."/>
            <person name="Crous P."/>
            <person name="Smith M.E."/>
        </authorList>
    </citation>
    <scope>NUCLEOTIDE SEQUENCE</scope>
    <source>
        <strain evidence="3">NRRL 1565</strain>
    </source>
</reference>
<feature type="non-terminal residue" evidence="3">
    <location>
        <position position="1"/>
    </location>
</feature>
<evidence type="ECO:0000313" key="3">
    <source>
        <dbReference type="EMBL" id="KAJ2795807.1"/>
    </source>
</evidence>
<dbReference type="PROSITE" id="PS51259">
    <property type="entry name" value="MHD2"/>
    <property type="match status" value="1"/>
</dbReference>
<evidence type="ECO:0000313" key="4">
    <source>
        <dbReference type="Proteomes" id="UP001140094"/>
    </source>
</evidence>
<gene>
    <name evidence="3" type="ORF">H4R20_005749</name>
</gene>
<sequence length="482" mass="54636">TRPAVAGATNPRWNESFDWQVESRNEFLAPLEARICTRDGPKHLGFREKTRARAFFALPAQLATGIDSSVDLVLDLEPSGHLLLQVTIDGERDDAEFYSGRMFRVLGRTLSDMQQRIVEQVTVGIREYLRQILVSQPIRYRTSRIINPSHVGIDRGIERSIQFLKRGGHQAPATIRVTQESCCEALIPLIDYLEDNLHILFVHLYEDAANGAIAKVWYEVLASIEDILLPPLRGSSKGSAKPLTETDLHNVFDCLDFLKWYFEGGADKDGISSDVLENRKYLDLLQVRSMYFMMTKELINEYMMSMRESIAPSTEPSHLLDEPSPSGISLPVLHTTGDPDDAHTEQMKALSLQPPPLPKRPSAQSPQPLSSRQFSGHGDSIDNSSTESLPLSSAQDVRAAIVSTAQQNKSTLSRNRSVWAHKDAETLNRFKRDHRMVTDKGDLILRLLRLRFDKEAPKFVQSQLDLRTQQMHYEMRRAARRY</sequence>
<dbReference type="AlphaFoldDB" id="A0A9W8LRU0"/>
<feature type="compositionally biased region" description="Polar residues" evidence="1">
    <location>
        <begin position="362"/>
        <end position="374"/>
    </location>
</feature>
<feature type="region of interest" description="Disordered" evidence="1">
    <location>
        <begin position="313"/>
        <end position="392"/>
    </location>
</feature>
<dbReference type="OrthoDB" id="2015333at2759"/>